<dbReference type="GO" id="GO:0005506">
    <property type="term" value="F:iron ion binding"/>
    <property type="evidence" value="ECO:0007669"/>
    <property type="project" value="InterPro"/>
</dbReference>
<evidence type="ECO:0000313" key="5">
    <source>
        <dbReference type="EMBL" id="SDT36555.1"/>
    </source>
</evidence>
<dbReference type="SMART" id="SM01008">
    <property type="entry name" value="Ald_Xan_dh_C"/>
    <property type="match status" value="1"/>
</dbReference>
<dbReference type="PANTHER" id="PTHR11908">
    <property type="entry name" value="XANTHINE DEHYDROGENASE"/>
    <property type="match status" value="1"/>
</dbReference>
<evidence type="ECO:0000256" key="2">
    <source>
        <dbReference type="ARBA" id="ARBA00023002"/>
    </source>
</evidence>
<dbReference type="STRING" id="113562.SAMN04489716_3470"/>
<dbReference type="SUPFAM" id="SSF56003">
    <property type="entry name" value="Molybdenum cofactor-binding domain"/>
    <property type="match status" value="1"/>
</dbReference>
<dbReference type="SUPFAM" id="SSF54665">
    <property type="entry name" value="CO dehydrogenase molybdoprotein N-domain-like"/>
    <property type="match status" value="1"/>
</dbReference>
<dbReference type="GO" id="GO:0016491">
    <property type="term" value="F:oxidoreductase activity"/>
    <property type="evidence" value="ECO:0007669"/>
    <property type="project" value="UniProtKB-KW"/>
</dbReference>
<dbReference type="Pfam" id="PF20256">
    <property type="entry name" value="MoCoBD_2"/>
    <property type="match status" value="1"/>
</dbReference>
<dbReference type="PANTHER" id="PTHR11908:SF132">
    <property type="entry name" value="ALDEHYDE OXIDASE 1-RELATED"/>
    <property type="match status" value="1"/>
</dbReference>
<dbReference type="InterPro" id="IPR037165">
    <property type="entry name" value="AldOxase/xan_DH_Mopterin-bd_sf"/>
</dbReference>
<feature type="compositionally biased region" description="Basic and acidic residues" evidence="3">
    <location>
        <begin position="518"/>
        <end position="529"/>
    </location>
</feature>
<dbReference type="Pfam" id="PF01315">
    <property type="entry name" value="Ald_Xan_dh_C"/>
    <property type="match status" value="1"/>
</dbReference>
<proteinExistence type="predicted"/>
<keyword evidence="2" id="KW-0560">Oxidoreductase</keyword>
<dbReference type="Gene3D" id="3.90.1170.50">
    <property type="entry name" value="Aldehyde oxidase/xanthine dehydrogenase, a/b hammerhead"/>
    <property type="match status" value="1"/>
</dbReference>
<keyword evidence="1" id="KW-0500">Molybdenum</keyword>
<dbReference type="InterPro" id="IPR016208">
    <property type="entry name" value="Ald_Oxase/xanthine_DH-like"/>
</dbReference>
<dbReference type="AlphaFoldDB" id="A0A1H1ZRY6"/>
<evidence type="ECO:0000313" key="6">
    <source>
        <dbReference type="Proteomes" id="UP000198688"/>
    </source>
</evidence>
<reference evidence="5 6" key="1">
    <citation type="submission" date="2016-10" db="EMBL/GenBank/DDBJ databases">
        <authorList>
            <person name="de Groot N.N."/>
        </authorList>
    </citation>
    <scope>NUCLEOTIDE SEQUENCE [LARGE SCALE GENOMIC DNA]</scope>
    <source>
        <strain evidence="5 6">DSM 43941</strain>
    </source>
</reference>
<dbReference type="Gene3D" id="3.30.365.10">
    <property type="entry name" value="Aldehyde oxidase/xanthine dehydrogenase, molybdopterin binding domain"/>
    <property type="match status" value="4"/>
</dbReference>
<keyword evidence="6" id="KW-1185">Reference proteome</keyword>
<evidence type="ECO:0000256" key="1">
    <source>
        <dbReference type="ARBA" id="ARBA00022505"/>
    </source>
</evidence>
<organism evidence="5 6">
    <name type="scientific">Actinoplanes derwentensis</name>
    <dbReference type="NCBI Taxonomy" id="113562"/>
    <lineage>
        <taxon>Bacteria</taxon>
        <taxon>Bacillati</taxon>
        <taxon>Actinomycetota</taxon>
        <taxon>Actinomycetes</taxon>
        <taxon>Micromonosporales</taxon>
        <taxon>Micromonosporaceae</taxon>
        <taxon>Actinoplanes</taxon>
    </lineage>
</organism>
<evidence type="ECO:0000256" key="3">
    <source>
        <dbReference type="SAM" id="MobiDB-lite"/>
    </source>
</evidence>
<name>A0A1H1ZRY6_9ACTN</name>
<gene>
    <name evidence="5" type="ORF">SAMN04489716_3470</name>
</gene>
<dbReference type="InterPro" id="IPR036856">
    <property type="entry name" value="Ald_Oxase/Xan_DH_a/b_sf"/>
</dbReference>
<protein>
    <submittedName>
        <fullName evidence="5">Xanthine dehydrogenase YagR molybdenum-binding subunit</fullName>
    </submittedName>
</protein>
<accession>A0A1H1ZRY6</accession>
<dbReference type="InterPro" id="IPR000674">
    <property type="entry name" value="Ald_Oxase/Xan_DH_a/b"/>
</dbReference>
<feature type="region of interest" description="Disordered" evidence="3">
    <location>
        <begin position="518"/>
        <end position="541"/>
    </location>
</feature>
<dbReference type="Proteomes" id="UP000198688">
    <property type="component" value="Chromosome I"/>
</dbReference>
<dbReference type="RefSeq" id="WP_092545587.1">
    <property type="nucleotide sequence ID" value="NZ_BOMJ01000074.1"/>
</dbReference>
<sequence>MTRVDARDKVTGAVRFATDHHPEGMLHAALAVATIARGRVTAVHTGAAEAVPGVRLVLTRLSPDELRPAGHNMAGGFAVQSFQPLLGDRIAYRGQPIALVVADTVVAARAAADAVTADYAAEPAITGLDDEHAETVRQQEAIPIPFAADIVVGDPQAEYAAAPVHVDATYDHPAQNAAPLELLASIVAWNGDRLTVHEGTQNAGAVRHGLARQLGIDPELVRVVSPYLGGGFGQKNALQPHLGPLALAARRIGRPVRLELTRTQTFHQGSFRPRSRHRVRLGAQADGLIVAALHDATQQTSRHDLFPASYTKVTSRLYGYRAFGGSQHLVRTDVQTPGYMRAPYEQPAVWAFESAVDELAYALGLDPVALRLANDTTTDPVSGLRFSSRHVGECLRRGAELFGWAERDPRPGRMRGPDGTELGWGVAIGAYPASTAAASATIEVHADGSVTVLVDGHEMGQGLRSAVALLVAADLDIEVDRVNVRLGDTLDGAQHLTAGSWGTASALPAVHAALARLRTERDRQDRDPADPPSVATAGNGLPEAMLDRARQGLLAAAGPVYPTFTAYSFIAHFVEVAVEPVTRRIRVPRVVSVADCGRVASPVTAAAQVRGGVVWGLGGALREHLETDPRHGGFLNATLEDYPVTVNADIGVIDVDFVNRPDPLLNPLGVKGLGEVAMVGVAAAVANAVFHATGRRLRRLPIRLTDLL</sequence>
<feature type="domain" description="Aldehyde oxidase/xanthine dehydrogenase a/b hammerhead" evidence="4">
    <location>
        <begin position="11"/>
        <end position="123"/>
    </location>
</feature>
<dbReference type="InterPro" id="IPR046867">
    <property type="entry name" value="AldOxase/xan_DH_MoCoBD2"/>
</dbReference>
<dbReference type="InterPro" id="IPR008274">
    <property type="entry name" value="AldOxase/xan_DH_MoCoBD1"/>
</dbReference>
<dbReference type="Pfam" id="PF02738">
    <property type="entry name" value="MoCoBD_1"/>
    <property type="match status" value="1"/>
</dbReference>
<dbReference type="EMBL" id="LT629758">
    <property type="protein sequence ID" value="SDT36555.1"/>
    <property type="molecule type" value="Genomic_DNA"/>
</dbReference>
<dbReference type="OrthoDB" id="8428274at2"/>
<evidence type="ECO:0000259" key="4">
    <source>
        <dbReference type="SMART" id="SM01008"/>
    </source>
</evidence>